<sequence>MHFRFPVVHSASWLQRWSELEQRAASNPFALVVMAQLQAQQTRKNGLQRLVSKTKIARLMYAINTTVKMSCSYFA</sequence>
<dbReference type="Proteomes" id="UP000234190">
    <property type="component" value="Unassembled WGS sequence"/>
</dbReference>
<evidence type="ECO:0000313" key="1">
    <source>
        <dbReference type="EMBL" id="PLC48153.1"/>
    </source>
</evidence>
<dbReference type="EMBL" id="PDNW01000026">
    <property type="protein sequence ID" value="PLC48153.1"/>
    <property type="molecule type" value="Genomic_DNA"/>
</dbReference>
<dbReference type="RefSeq" id="WP_102075671.1">
    <property type="nucleotide sequence ID" value="NZ_PDNW01000026.1"/>
</dbReference>
<organism evidence="1 2">
    <name type="scientific">Pollutimonas subterranea</name>
    <dbReference type="NCBI Taxonomy" id="2045210"/>
    <lineage>
        <taxon>Bacteria</taxon>
        <taxon>Pseudomonadati</taxon>
        <taxon>Pseudomonadota</taxon>
        <taxon>Betaproteobacteria</taxon>
        <taxon>Burkholderiales</taxon>
        <taxon>Alcaligenaceae</taxon>
        <taxon>Pollutimonas</taxon>
    </lineage>
</organism>
<keyword evidence="2" id="KW-1185">Reference proteome</keyword>
<dbReference type="AlphaFoldDB" id="A0A2N4TZF9"/>
<comment type="caution">
    <text evidence="1">The sequence shown here is derived from an EMBL/GenBank/DDBJ whole genome shotgun (WGS) entry which is preliminary data.</text>
</comment>
<reference evidence="1 2" key="1">
    <citation type="submission" date="2017-10" db="EMBL/GenBank/DDBJ databases">
        <title>Two draft genome sequences of Pusillimonas sp. strains isolated from a nitrate- and radionuclide-contaminated groundwater in Russia.</title>
        <authorList>
            <person name="Grouzdev D.S."/>
            <person name="Tourova T.P."/>
            <person name="Goeva M.A."/>
            <person name="Babich T.L."/>
            <person name="Sokolova D.S."/>
            <person name="Abdullin R."/>
            <person name="Poltaraus A.B."/>
            <person name="Toshchakov S.V."/>
            <person name="Nazina T.N."/>
        </authorList>
    </citation>
    <scope>NUCLEOTIDE SEQUENCE [LARGE SCALE GENOMIC DNA]</scope>
    <source>
        <strain evidence="1 2">JR1/69-3-13</strain>
    </source>
</reference>
<proteinExistence type="predicted"/>
<gene>
    <name evidence="1" type="ORF">CR159_19730</name>
</gene>
<protein>
    <submittedName>
        <fullName evidence="1">Uncharacterized protein</fullName>
    </submittedName>
</protein>
<evidence type="ECO:0000313" key="2">
    <source>
        <dbReference type="Proteomes" id="UP000234190"/>
    </source>
</evidence>
<name>A0A2N4TZF9_9BURK</name>
<accession>A0A2N4TZF9</accession>